<sequence>MRFSLRTSFAAFVLSSALAGVAAPAYADSYYQGIDSNNPPGTQNRTRVLMPRSAAPSNVDVMPTGSIDGQRVFPAGRGIYRERYEAGEGQYYRGIIPPTP</sequence>
<proteinExistence type="predicted"/>
<gene>
    <name evidence="2" type="ORF">AU381_22850</name>
</gene>
<protein>
    <submittedName>
        <fullName evidence="2">Uncharacterized protein</fullName>
    </submittedName>
</protein>
<keyword evidence="3" id="KW-1185">Reference proteome</keyword>
<dbReference type="OrthoDB" id="8420280at2"/>
<evidence type="ECO:0000313" key="2">
    <source>
        <dbReference type="EMBL" id="OAP38412.1"/>
    </source>
</evidence>
<keyword evidence="1" id="KW-0732">Signal</keyword>
<evidence type="ECO:0000313" key="3">
    <source>
        <dbReference type="Proteomes" id="UP000094025"/>
    </source>
</evidence>
<comment type="caution">
    <text evidence="2">The sequence shown here is derived from an EMBL/GenBank/DDBJ whole genome shotgun (WGS) entry which is preliminary data.</text>
</comment>
<feature type="chain" id="PRO_5008097229" evidence="1">
    <location>
        <begin position="28"/>
        <end position="100"/>
    </location>
</feature>
<organism evidence="2 3">
    <name type="scientific">Sinorhizobium glycinis</name>
    <dbReference type="NCBI Taxonomy" id="1472378"/>
    <lineage>
        <taxon>Bacteria</taxon>
        <taxon>Pseudomonadati</taxon>
        <taxon>Pseudomonadota</taxon>
        <taxon>Alphaproteobacteria</taxon>
        <taxon>Hyphomicrobiales</taxon>
        <taxon>Rhizobiaceae</taxon>
        <taxon>Sinorhizobium/Ensifer group</taxon>
        <taxon>Sinorhizobium</taxon>
    </lineage>
</organism>
<name>A0A178XUG7_9HYPH</name>
<feature type="signal peptide" evidence="1">
    <location>
        <begin position="1"/>
        <end position="27"/>
    </location>
</feature>
<evidence type="ECO:0000256" key="1">
    <source>
        <dbReference type="SAM" id="SignalP"/>
    </source>
</evidence>
<dbReference type="RefSeq" id="WP_064242951.1">
    <property type="nucleotide sequence ID" value="NZ_LPUX01000061.1"/>
</dbReference>
<dbReference type="Proteomes" id="UP000094025">
    <property type="component" value="Unassembled WGS sequence"/>
</dbReference>
<accession>A0A178XUG7</accession>
<reference evidence="2 3" key="1">
    <citation type="journal article" date="2016" name="Int. J. Syst. Evol. Microbiol.">
        <title>Ensifer glycinis sp. nov., an novel rhizobial species associated with Glycine spp.</title>
        <authorList>
            <person name="Yan H."/>
            <person name="Yan J."/>
            <person name="Sui X.H."/>
            <person name="Wang E.T."/>
            <person name="Chen W.X."/>
            <person name="Zhang X.X."/>
            <person name="Chen W.F."/>
        </authorList>
    </citation>
    <scope>NUCLEOTIDE SEQUENCE [LARGE SCALE GENOMIC DNA]</scope>
    <source>
        <strain evidence="2 3">CCBAU 23380</strain>
    </source>
</reference>
<dbReference type="AlphaFoldDB" id="A0A178XUG7"/>
<dbReference type="EMBL" id="LPUX01000061">
    <property type="protein sequence ID" value="OAP38412.1"/>
    <property type="molecule type" value="Genomic_DNA"/>
</dbReference>